<keyword evidence="2" id="KW-1185">Reference proteome</keyword>
<dbReference type="Proteomes" id="UP001386955">
    <property type="component" value="Unassembled WGS sequence"/>
</dbReference>
<accession>A0AAN9SZ78</accession>
<protein>
    <submittedName>
        <fullName evidence="1">Uncharacterized protein</fullName>
    </submittedName>
</protein>
<proteinExistence type="predicted"/>
<reference evidence="1 2" key="1">
    <citation type="submission" date="2024-01" db="EMBL/GenBank/DDBJ databases">
        <title>The genomes of 5 underutilized Papilionoideae crops provide insights into root nodulation and disease resistanc.</title>
        <authorList>
            <person name="Jiang F."/>
        </authorList>
    </citation>
    <scope>NUCLEOTIDE SEQUENCE [LARGE SCALE GENOMIC DNA]</scope>
    <source>
        <strain evidence="1">DUOXIRENSHENG_FW03</strain>
        <tissue evidence="1">Leaves</tissue>
    </source>
</reference>
<name>A0AAN9SZ78_PSOTE</name>
<dbReference type="EMBL" id="JAYMYS010000001">
    <property type="protein sequence ID" value="KAK7409899.1"/>
    <property type="molecule type" value="Genomic_DNA"/>
</dbReference>
<gene>
    <name evidence="1" type="ORF">VNO78_00283</name>
</gene>
<evidence type="ECO:0000313" key="2">
    <source>
        <dbReference type="Proteomes" id="UP001386955"/>
    </source>
</evidence>
<organism evidence="1 2">
    <name type="scientific">Psophocarpus tetragonolobus</name>
    <name type="common">Winged bean</name>
    <name type="synonym">Dolichos tetragonolobus</name>
    <dbReference type="NCBI Taxonomy" id="3891"/>
    <lineage>
        <taxon>Eukaryota</taxon>
        <taxon>Viridiplantae</taxon>
        <taxon>Streptophyta</taxon>
        <taxon>Embryophyta</taxon>
        <taxon>Tracheophyta</taxon>
        <taxon>Spermatophyta</taxon>
        <taxon>Magnoliopsida</taxon>
        <taxon>eudicotyledons</taxon>
        <taxon>Gunneridae</taxon>
        <taxon>Pentapetalae</taxon>
        <taxon>rosids</taxon>
        <taxon>fabids</taxon>
        <taxon>Fabales</taxon>
        <taxon>Fabaceae</taxon>
        <taxon>Papilionoideae</taxon>
        <taxon>50 kb inversion clade</taxon>
        <taxon>NPAAA clade</taxon>
        <taxon>indigoferoid/millettioid clade</taxon>
        <taxon>Phaseoleae</taxon>
        <taxon>Psophocarpus</taxon>
    </lineage>
</organism>
<sequence>MNFSFSMWKISENQFNILKYLLFFAIHDCYGLFGELCFRSRRKNQLFRTIPILLRSLLLKTVTLKCY</sequence>
<evidence type="ECO:0000313" key="1">
    <source>
        <dbReference type="EMBL" id="KAK7409899.1"/>
    </source>
</evidence>
<comment type="caution">
    <text evidence="1">The sequence shown here is derived from an EMBL/GenBank/DDBJ whole genome shotgun (WGS) entry which is preliminary data.</text>
</comment>
<dbReference type="AlphaFoldDB" id="A0AAN9SZ78"/>